<evidence type="ECO:0000313" key="2">
    <source>
        <dbReference type="Proteomes" id="UP000666240"/>
    </source>
</evidence>
<protein>
    <submittedName>
        <fullName evidence="1">Uncharacterized protein</fullName>
    </submittedName>
</protein>
<dbReference type="Proteomes" id="UP000666240">
    <property type="component" value="Unassembled WGS sequence"/>
</dbReference>
<organism evidence="1 2">
    <name type="scientific">Tianweitania sediminis</name>
    <dbReference type="NCBI Taxonomy" id="1502156"/>
    <lineage>
        <taxon>Bacteria</taxon>
        <taxon>Pseudomonadati</taxon>
        <taxon>Pseudomonadota</taxon>
        <taxon>Alphaproteobacteria</taxon>
        <taxon>Hyphomicrobiales</taxon>
        <taxon>Phyllobacteriaceae</taxon>
        <taxon>Tianweitania</taxon>
    </lineage>
</organism>
<comment type="caution">
    <text evidence="1">The sequence shown here is derived from an EMBL/GenBank/DDBJ whole genome shotgun (WGS) entry which is preliminary data.</text>
</comment>
<sequence>MKTQPERLRTRDRAELVFSLKSPSDQPLGELLAHHGRKFHIVIVSKTMDVLGHIHPEDFDDEVDGETTKAFFTFPQPGDYLVAVDFMTEEGAQNKQFMVEVKGAANPTRTEAPSSILSVRLEEEDRYVEAASFSATPEAQDYAVSVQQPDEIKAGEAASFAYRVMKGGEPLTDLRPYLEAPLHLAVVKDDLTIFLHTHGTLPDASGVGHGDAHHGHASGKADMETFGPEIAATVTFPKPGTYYLFAQAAHGEQLLISRVPVHVADK</sequence>
<dbReference type="AlphaFoldDB" id="A0A8J7R0V6"/>
<reference evidence="1" key="1">
    <citation type="submission" date="2021-03" db="EMBL/GenBank/DDBJ databases">
        <title>Genome sequencing and assembly of Tianweitania sediminis.</title>
        <authorList>
            <person name="Chhetri G."/>
        </authorList>
    </citation>
    <scope>NUCLEOTIDE SEQUENCE</scope>
    <source>
        <strain evidence="1">Z8</strain>
    </source>
</reference>
<keyword evidence="2" id="KW-1185">Reference proteome</keyword>
<name>A0A8J7R0V6_9HYPH</name>
<proteinExistence type="predicted"/>
<accession>A0A8J7R0V6</accession>
<gene>
    <name evidence="1" type="ORF">J5Y06_05160</name>
</gene>
<evidence type="ECO:0000313" key="1">
    <source>
        <dbReference type="EMBL" id="MBP0438031.1"/>
    </source>
</evidence>
<dbReference type="EMBL" id="JAGIYY010000001">
    <property type="protein sequence ID" value="MBP0438031.1"/>
    <property type="molecule type" value="Genomic_DNA"/>
</dbReference>
<dbReference type="RefSeq" id="WP_209333972.1">
    <property type="nucleotide sequence ID" value="NZ_JAGIYY010000001.1"/>
</dbReference>